<keyword evidence="3" id="KW-0614">Plasmid</keyword>
<evidence type="ECO:0000313" key="3">
    <source>
        <dbReference type="EMBL" id="BAO19262.1"/>
    </source>
</evidence>
<geneLocation type="plasmid" evidence="3">
    <name>pM7012</name>
</geneLocation>
<dbReference type="InterPro" id="IPR059173">
    <property type="entry name" value="TraA_dom"/>
</dbReference>
<feature type="transmembrane region" description="Helical" evidence="1">
    <location>
        <begin position="41"/>
        <end position="63"/>
    </location>
</feature>
<reference evidence="3" key="2">
    <citation type="submission" date="2024-06" db="EMBL/GenBank/DDBJ databases">
        <authorList>
            <person name="Sakai Y."/>
            <person name="Fujii T."/>
        </authorList>
    </citation>
    <scope>NUCLEOTIDE SEQUENCE</scope>
    <source>
        <strain evidence="3">M701</strain>
        <plasmid evidence="3">pM7012</plasmid>
    </source>
</reference>
<protein>
    <submittedName>
        <fullName evidence="3">Uncharacterized protein</fullName>
    </submittedName>
</protein>
<dbReference type="AlphaFoldDB" id="V5YPD5"/>
<sequence length="95" mass="9601">MKRNKKALLTFALFAAAYAISASAASDSTFSEIVDKLTSWLTGSLGTTFALGSLGVGLAMGVVKQSIMSVVTGVSVALASSLGPNVLTNLFTAAL</sequence>
<keyword evidence="1" id="KW-0472">Membrane</keyword>
<evidence type="ECO:0000256" key="1">
    <source>
        <dbReference type="SAM" id="Phobius"/>
    </source>
</evidence>
<keyword evidence="1" id="KW-1133">Transmembrane helix</keyword>
<dbReference type="EMBL" id="AB853026">
    <property type="protein sequence ID" value="BAO19262.1"/>
    <property type="molecule type" value="Genomic_DNA"/>
</dbReference>
<dbReference type="RefSeq" id="WP_023842802.1">
    <property type="nucleotide sequence ID" value="NC_022995.1"/>
</dbReference>
<organism evidence="3">
    <name type="scientific">Burkholderia sp. M701</name>
    <dbReference type="NCBI Taxonomy" id="326454"/>
    <lineage>
        <taxon>Bacteria</taxon>
        <taxon>Pseudomonadati</taxon>
        <taxon>Pseudomonadota</taxon>
        <taxon>Betaproteobacteria</taxon>
        <taxon>Burkholderiales</taxon>
        <taxon>Burkholderiaceae</taxon>
        <taxon>Burkholderia</taxon>
    </lineage>
</organism>
<dbReference type="NCBIfam" id="NF041281">
    <property type="entry name" value="TraA_gammapb"/>
    <property type="match status" value="1"/>
</dbReference>
<accession>V5YPD5</accession>
<feature type="signal peptide" evidence="2">
    <location>
        <begin position="1"/>
        <end position="24"/>
    </location>
</feature>
<reference evidence="3" key="1">
    <citation type="journal article" date="2014" name="Microbiology">
        <title>A 2,4-dichlorophenoxyacetic acid degradation plasmid pM7012 discloses distribution of an unclassified megaplasmid group across bacterial species.</title>
        <authorList>
            <person name="Sakai Y."/>
            <person name="Ogawa N."/>
            <person name="Shimomura Y."/>
            <person name="Fujii T."/>
        </authorList>
    </citation>
    <scope>NUCLEOTIDE SEQUENCE</scope>
    <source>
        <strain evidence="3">M701</strain>
    </source>
</reference>
<feature type="chain" id="PRO_5004743116" evidence="2">
    <location>
        <begin position="25"/>
        <end position="95"/>
    </location>
</feature>
<evidence type="ECO:0000256" key="2">
    <source>
        <dbReference type="SAM" id="SignalP"/>
    </source>
</evidence>
<keyword evidence="1" id="KW-0812">Transmembrane</keyword>
<keyword evidence="2" id="KW-0732">Signal</keyword>
<name>V5YPD5_9BURK</name>
<proteinExistence type="predicted"/>